<proteinExistence type="predicted"/>
<feature type="transmembrane region" description="Helical" evidence="5">
    <location>
        <begin position="87"/>
        <end position="105"/>
    </location>
</feature>
<dbReference type="InterPro" id="IPR004481">
    <property type="entry name" value="K/Na/Ca-exchanger"/>
</dbReference>
<dbReference type="Proteomes" id="UP000501053">
    <property type="component" value="Chromosome"/>
</dbReference>
<feature type="transmembrane region" description="Helical" evidence="5">
    <location>
        <begin position="112"/>
        <end position="130"/>
    </location>
</feature>
<dbReference type="GO" id="GO:0005262">
    <property type="term" value="F:calcium channel activity"/>
    <property type="evidence" value="ECO:0007669"/>
    <property type="project" value="TreeGrafter"/>
</dbReference>
<feature type="transmembrane region" description="Helical" evidence="5">
    <location>
        <begin position="272"/>
        <end position="291"/>
    </location>
</feature>
<dbReference type="PANTHER" id="PTHR10846:SF8">
    <property type="entry name" value="INNER MEMBRANE PROTEIN YRBG"/>
    <property type="match status" value="1"/>
</dbReference>
<feature type="domain" description="Sodium/calcium exchanger membrane region" evidence="6">
    <location>
        <begin position="14"/>
        <end position="153"/>
    </location>
</feature>
<dbReference type="PANTHER" id="PTHR10846">
    <property type="entry name" value="SODIUM/POTASSIUM/CALCIUM EXCHANGER"/>
    <property type="match status" value="1"/>
</dbReference>
<feature type="domain" description="Sodium/calcium exchanger membrane region" evidence="6">
    <location>
        <begin position="173"/>
        <end position="314"/>
    </location>
</feature>
<reference evidence="7 8" key="1">
    <citation type="submission" date="2020-03" db="EMBL/GenBank/DDBJ databases">
        <title>Complete Genome Sequence of Halomonas meridiana strain Eplume2, isolated from hydrothermal-plume in the north east Pacific Ocean.</title>
        <authorList>
            <person name="Kurihara Y."/>
            <person name="Kawai S."/>
            <person name="Sakai A."/>
            <person name="Galipon J."/>
            <person name="Arakawa K."/>
        </authorList>
    </citation>
    <scope>NUCLEOTIDE SEQUENCE [LARGE SCALE GENOMIC DNA]</scope>
    <source>
        <strain evidence="7 8">Eplume2</strain>
    </source>
</reference>
<evidence type="ECO:0000259" key="6">
    <source>
        <dbReference type="Pfam" id="PF01699"/>
    </source>
</evidence>
<accession>A0A6F8XED6</accession>
<evidence type="ECO:0000313" key="7">
    <source>
        <dbReference type="EMBL" id="BCB72468.1"/>
    </source>
</evidence>
<comment type="subcellular location">
    <subcellularLocation>
        <location evidence="1">Membrane</location>
        <topology evidence="1">Multi-pass membrane protein</topology>
    </subcellularLocation>
</comment>
<evidence type="ECO:0000256" key="1">
    <source>
        <dbReference type="ARBA" id="ARBA00004141"/>
    </source>
</evidence>
<dbReference type="InterPro" id="IPR044880">
    <property type="entry name" value="NCX_ion-bd_dom_sf"/>
</dbReference>
<dbReference type="RefSeq" id="WP_172515265.1">
    <property type="nucleotide sequence ID" value="NZ_AP022869.1"/>
</dbReference>
<dbReference type="GO" id="GO:0008273">
    <property type="term" value="F:calcium, potassium:sodium antiporter activity"/>
    <property type="evidence" value="ECO:0007669"/>
    <property type="project" value="TreeGrafter"/>
</dbReference>
<keyword evidence="2 5" id="KW-0812">Transmembrane</keyword>
<evidence type="ECO:0000313" key="8">
    <source>
        <dbReference type="Proteomes" id="UP000501053"/>
    </source>
</evidence>
<feature type="transmembrane region" description="Helical" evidence="5">
    <location>
        <begin position="174"/>
        <end position="196"/>
    </location>
</feature>
<dbReference type="Gene3D" id="1.20.1420.30">
    <property type="entry name" value="NCX, central ion-binding region"/>
    <property type="match status" value="1"/>
</dbReference>
<dbReference type="GO" id="GO:0005886">
    <property type="term" value="C:plasma membrane"/>
    <property type="evidence" value="ECO:0007669"/>
    <property type="project" value="TreeGrafter"/>
</dbReference>
<name>A0A6F8XED6_9GAMM</name>
<evidence type="ECO:0000256" key="4">
    <source>
        <dbReference type="ARBA" id="ARBA00023136"/>
    </source>
</evidence>
<keyword evidence="4 5" id="KW-0472">Membrane</keyword>
<dbReference type="EMBL" id="AP022869">
    <property type="protein sequence ID" value="BCB72468.1"/>
    <property type="molecule type" value="Genomic_DNA"/>
</dbReference>
<dbReference type="GO" id="GO:0006874">
    <property type="term" value="P:intracellular calcium ion homeostasis"/>
    <property type="evidence" value="ECO:0007669"/>
    <property type="project" value="TreeGrafter"/>
</dbReference>
<feature type="transmembrane region" description="Helical" evidence="5">
    <location>
        <begin position="298"/>
        <end position="316"/>
    </location>
</feature>
<organism evidence="7 8">
    <name type="scientific">Vreelandella aquamarina</name>
    <dbReference type="NCBI Taxonomy" id="77097"/>
    <lineage>
        <taxon>Bacteria</taxon>
        <taxon>Pseudomonadati</taxon>
        <taxon>Pseudomonadota</taxon>
        <taxon>Gammaproteobacteria</taxon>
        <taxon>Oceanospirillales</taxon>
        <taxon>Halomonadaceae</taxon>
        <taxon>Vreelandella</taxon>
    </lineage>
</organism>
<keyword evidence="8" id="KW-1185">Reference proteome</keyword>
<evidence type="ECO:0000256" key="3">
    <source>
        <dbReference type="ARBA" id="ARBA00022989"/>
    </source>
</evidence>
<dbReference type="InterPro" id="IPR004837">
    <property type="entry name" value="NaCa_Exmemb"/>
</dbReference>
<protein>
    <submittedName>
        <fullName evidence="7">Sodium:calcium antiporter</fullName>
    </submittedName>
</protein>
<dbReference type="NCBIfam" id="TIGR00367">
    <property type="entry name" value="calcium/sodium antiporter"/>
    <property type="match status" value="1"/>
</dbReference>
<gene>
    <name evidence="7" type="primary">yrbG</name>
    <name evidence="7" type="ORF">HMEPL2_28190</name>
</gene>
<evidence type="ECO:0000256" key="2">
    <source>
        <dbReference type="ARBA" id="ARBA00022692"/>
    </source>
</evidence>
<keyword evidence="3 5" id="KW-1133">Transmembrane helix</keyword>
<dbReference type="Pfam" id="PF01699">
    <property type="entry name" value="Na_Ca_ex"/>
    <property type="match status" value="2"/>
</dbReference>
<feature type="transmembrane region" description="Helical" evidence="5">
    <location>
        <begin position="7"/>
        <end position="25"/>
    </location>
</feature>
<dbReference type="AlphaFoldDB" id="A0A6F8XED6"/>
<evidence type="ECO:0000256" key="5">
    <source>
        <dbReference type="SAM" id="Phobius"/>
    </source>
</evidence>
<feature type="transmembrane region" description="Helical" evidence="5">
    <location>
        <begin position="208"/>
        <end position="230"/>
    </location>
</feature>
<sequence length="318" mass="32975">MHELSTYELSLVAMGAIAFGIWLLIKGGDWTVDNAVTVAGNAGVSKLFIAATVVAFGTSAPELVTSVNANLSGFPGISVGNVIGSNIANVIMVVAVSALIAPIMFNRKEVRLDTIIMVIATICMVAAIIAGVLPTWGALAMVLTLVGYVFYQYKASKLDVDEVEEHEAGGKHPVLMLIAGIVTLLIGSEVLVQGAVAGGQALGVPEAVIGMTLIAFGTSLPELTACVAAARKGQHDVIVGGIIGSNIFNIFSVMAFSALAKPLLIDPRFAAFDMYVVMAVTAVFAALLLVVGRIGRVTGGLMAISYLVFIAVQYTVSF</sequence>
<feature type="transmembrane region" description="Helical" evidence="5">
    <location>
        <begin position="237"/>
        <end position="260"/>
    </location>
</feature>